<dbReference type="FunFam" id="2.170.130.10:FF:000001">
    <property type="entry name" value="Catecholate siderophore TonB-dependent receptor"/>
    <property type="match status" value="1"/>
</dbReference>
<dbReference type="InterPro" id="IPR010917">
    <property type="entry name" value="TonB_rcpt_CS"/>
</dbReference>
<dbReference type="GO" id="GO:0015891">
    <property type="term" value="P:siderophore transport"/>
    <property type="evidence" value="ECO:0007669"/>
    <property type="project" value="InterPro"/>
</dbReference>
<dbReference type="GO" id="GO:0009279">
    <property type="term" value="C:cell outer membrane"/>
    <property type="evidence" value="ECO:0007669"/>
    <property type="project" value="UniProtKB-SubCell"/>
</dbReference>
<evidence type="ECO:0000259" key="18">
    <source>
        <dbReference type="Pfam" id="PF00593"/>
    </source>
</evidence>
<keyword evidence="3 14" id="KW-0813">Transport</keyword>
<keyword evidence="8" id="KW-0408">Iron</keyword>
<dbReference type="Proteomes" id="UP000004814">
    <property type="component" value="Unassembled WGS sequence"/>
</dbReference>
<dbReference type="InterPro" id="IPR037066">
    <property type="entry name" value="Plug_dom_sf"/>
</dbReference>
<dbReference type="NCBIfam" id="TIGR01783">
    <property type="entry name" value="TonB-siderophor"/>
    <property type="match status" value="1"/>
</dbReference>
<dbReference type="Pfam" id="PF07715">
    <property type="entry name" value="Plug"/>
    <property type="match status" value="1"/>
</dbReference>
<dbReference type="GO" id="GO:0015344">
    <property type="term" value="F:siderophore uptake transmembrane transporter activity"/>
    <property type="evidence" value="ECO:0007669"/>
    <property type="project" value="TreeGrafter"/>
</dbReference>
<proteinExistence type="inferred from homology"/>
<dbReference type="PANTHER" id="PTHR32552">
    <property type="entry name" value="FERRICHROME IRON RECEPTOR-RELATED"/>
    <property type="match status" value="1"/>
</dbReference>
<dbReference type="RefSeq" id="WP_006760576.1">
    <property type="nucleotide sequence ID" value="NZ_ABLK01000189.1"/>
</dbReference>
<dbReference type="InterPro" id="IPR000531">
    <property type="entry name" value="Beta-barrel_TonB"/>
</dbReference>
<dbReference type="EMBL" id="ABLK01000189">
    <property type="protein sequence ID" value="EDT39456.1"/>
    <property type="molecule type" value="Genomic_DNA"/>
</dbReference>
<comment type="subcellular location">
    <subcellularLocation>
        <location evidence="1 14">Cell outer membrane</location>
        <topology evidence="1 14">Multi-pass membrane protein</topology>
    </subcellularLocation>
</comment>
<evidence type="ECO:0000256" key="5">
    <source>
        <dbReference type="ARBA" id="ARBA00022496"/>
    </source>
</evidence>
<name>B1TAE9_9BURK</name>
<evidence type="ECO:0000259" key="19">
    <source>
        <dbReference type="Pfam" id="PF07715"/>
    </source>
</evidence>
<protein>
    <submittedName>
        <fullName evidence="20">TonB-dependent siderophore receptor</fullName>
    </submittedName>
</protein>
<feature type="chain" id="PRO_5002770811" evidence="17">
    <location>
        <begin position="34"/>
        <end position="733"/>
    </location>
</feature>
<sequence>MSSCILSSATPPRRATASVAFAMIACAAAPACAEEGEPGQAQHLDPIFVRGAHDAGSRVDRSGSAKYATPLLDVPQTITIVPRAVLDEQQALSLREALSNVAGITFNAGEGGGGSGDSFNIRGFGANANMQLDGLRDSAQNNRSDLFNIDAVEVIKGPNSVFGGAGTTGGSVNLVSKTPKAGAFTEAGAVLGTSDYRRVTLDTNQPLPGADGKAAFRLNAMAHINDVPGRDDIRKRRWGVAPSLAFGLGTPTRVTLGYFHQYDNNLPDYGLPARDGQVLAGVSRDSYFGWRNLDRERIMSDTFTVKAEHDVSPHLKVQNLSRYTHLNRDTVVSASHANLQGLPPGRYKPAGPQGYGRDASTAMWANQTNVTSEFATFGIGHTLVTGFEISRETYGRTTYSYGLNRFYPANGFALAAPPGVWLGPAKRENSARSDTELIVKALYAFDTISLGRYWDIDVGLRHDWIDGWAESTPAGKPTDRAASSDRHLSTRAGLVFKPTDNGRVYFSYGTSFNPSAEFLVSNGSGLSAATESLAPEKNESFELGTKWEGLAGIALNGALFQTEKKNARERMADGSYALVGRQRVRGIELGAAGKVTPQWDVFANYTYLASVTLSSPATPRRDGQALGNTPRHALNLWTTYRLPAGWTIGYGSHFVGRRNVTSEGGSQLGAYWVHNLMAGYEVNRRLRFQLNIDNLFDRAYVERVRQVLGSESRSSAVEFGDGRSAMLSAVYKF</sequence>
<accession>B1TAE9</accession>
<organism evidence="20 21">
    <name type="scientific">Burkholderia ambifaria MEX-5</name>
    <dbReference type="NCBI Taxonomy" id="396597"/>
    <lineage>
        <taxon>Bacteria</taxon>
        <taxon>Pseudomonadati</taxon>
        <taxon>Pseudomonadota</taxon>
        <taxon>Betaproteobacteria</taxon>
        <taxon>Burkholderiales</taxon>
        <taxon>Burkholderiaceae</taxon>
        <taxon>Burkholderia</taxon>
        <taxon>Burkholderia cepacia complex</taxon>
    </lineage>
</organism>
<keyword evidence="4 14" id="KW-1134">Transmembrane beta strand</keyword>
<evidence type="ECO:0000313" key="21">
    <source>
        <dbReference type="Proteomes" id="UP000004814"/>
    </source>
</evidence>
<feature type="domain" description="TonB-dependent receptor-like beta-barrel" evidence="18">
    <location>
        <begin position="248"/>
        <end position="695"/>
    </location>
</feature>
<keyword evidence="12 20" id="KW-0675">Receptor</keyword>
<comment type="caution">
    <text evidence="20">The sequence shown here is derived from an EMBL/GenBank/DDBJ whole genome shotgun (WGS) entry which is preliminary data.</text>
</comment>
<reference evidence="20 21" key="1">
    <citation type="submission" date="2008-03" db="EMBL/GenBank/DDBJ databases">
        <title>Sequencing of the draft genome and assembly of Burkholderia ambifaria MEX-5.</title>
        <authorList>
            <consortium name="US DOE Joint Genome Institute (JGI-PGF)"/>
            <person name="Copeland A."/>
            <person name="Lucas S."/>
            <person name="Lapidus A."/>
            <person name="Glavina del Rio T."/>
            <person name="Dalin E."/>
            <person name="Tice H."/>
            <person name="Bruce D."/>
            <person name="Goodwin L."/>
            <person name="Pitluck S."/>
            <person name="Larimer F."/>
            <person name="Land M.L."/>
            <person name="Hauser L."/>
            <person name="Tiedje J."/>
            <person name="Richardson P."/>
        </authorList>
    </citation>
    <scope>NUCLEOTIDE SEQUENCE [LARGE SCALE GENOMIC DNA]</scope>
    <source>
        <strain evidence="20 21">MEX-5</strain>
    </source>
</reference>
<evidence type="ECO:0000256" key="14">
    <source>
        <dbReference type="PROSITE-ProRule" id="PRU01360"/>
    </source>
</evidence>
<comment type="similarity">
    <text evidence="2 14 16">Belongs to the TonB-dependent receptor family.</text>
</comment>
<dbReference type="PATRIC" id="fig|396597.7.peg.2974"/>
<dbReference type="Gene3D" id="2.170.130.10">
    <property type="entry name" value="TonB-dependent receptor, plug domain"/>
    <property type="match status" value="1"/>
</dbReference>
<evidence type="ECO:0000256" key="13">
    <source>
        <dbReference type="ARBA" id="ARBA00023237"/>
    </source>
</evidence>
<dbReference type="PROSITE" id="PS52016">
    <property type="entry name" value="TONB_DEPENDENT_REC_3"/>
    <property type="match status" value="1"/>
</dbReference>
<dbReference type="InterPro" id="IPR012910">
    <property type="entry name" value="Plug_dom"/>
</dbReference>
<dbReference type="Pfam" id="PF00593">
    <property type="entry name" value="TonB_dep_Rec_b-barrel"/>
    <property type="match status" value="1"/>
</dbReference>
<evidence type="ECO:0000256" key="10">
    <source>
        <dbReference type="ARBA" id="ARBA00023077"/>
    </source>
</evidence>
<evidence type="ECO:0000256" key="7">
    <source>
        <dbReference type="ARBA" id="ARBA00022729"/>
    </source>
</evidence>
<evidence type="ECO:0000256" key="2">
    <source>
        <dbReference type="ARBA" id="ARBA00009810"/>
    </source>
</evidence>
<evidence type="ECO:0000256" key="17">
    <source>
        <dbReference type="SAM" id="SignalP"/>
    </source>
</evidence>
<evidence type="ECO:0000256" key="4">
    <source>
        <dbReference type="ARBA" id="ARBA00022452"/>
    </source>
</evidence>
<keyword evidence="10 16" id="KW-0798">TonB box</keyword>
<keyword evidence="13 14" id="KW-0998">Cell outer membrane</keyword>
<keyword evidence="9" id="KW-0406">Ion transport</keyword>
<keyword evidence="6 14" id="KW-0812">Transmembrane</keyword>
<evidence type="ECO:0000256" key="1">
    <source>
        <dbReference type="ARBA" id="ARBA00004571"/>
    </source>
</evidence>
<evidence type="ECO:0000313" key="20">
    <source>
        <dbReference type="EMBL" id="EDT39456.1"/>
    </source>
</evidence>
<dbReference type="CDD" id="cd01347">
    <property type="entry name" value="ligand_gated_channel"/>
    <property type="match status" value="1"/>
</dbReference>
<dbReference type="PANTHER" id="PTHR32552:SF83">
    <property type="entry name" value="BLR3904 PROTEIN"/>
    <property type="match status" value="1"/>
</dbReference>
<evidence type="ECO:0000256" key="12">
    <source>
        <dbReference type="ARBA" id="ARBA00023170"/>
    </source>
</evidence>
<keyword evidence="5" id="KW-0410">Iron transport</keyword>
<evidence type="ECO:0000256" key="6">
    <source>
        <dbReference type="ARBA" id="ARBA00022692"/>
    </source>
</evidence>
<evidence type="ECO:0000256" key="11">
    <source>
        <dbReference type="ARBA" id="ARBA00023136"/>
    </source>
</evidence>
<evidence type="ECO:0000256" key="3">
    <source>
        <dbReference type="ARBA" id="ARBA00022448"/>
    </source>
</evidence>
<keyword evidence="11 14" id="KW-0472">Membrane</keyword>
<evidence type="ECO:0000256" key="8">
    <source>
        <dbReference type="ARBA" id="ARBA00023004"/>
    </source>
</evidence>
<dbReference type="SUPFAM" id="SSF56935">
    <property type="entry name" value="Porins"/>
    <property type="match status" value="1"/>
</dbReference>
<feature type="short sequence motif" description="TonB C-terminal box" evidence="15">
    <location>
        <begin position="716"/>
        <end position="733"/>
    </location>
</feature>
<dbReference type="PROSITE" id="PS01156">
    <property type="entry name" value="TONB_DEPENDENT_REC_2"/>
    <property type="match status" value="1"/>
</dbReference>
<feature type="domain" description="TonB-dependent receptor plug" evidence="19">
    <location>
        <begin position="71"/>
        <end position="170"/>
    </location>
</feature>
<dbReference type="InterPro" id="IPR039426">
    <property type="entry name" value="TonB-dep_rcpt-like"/>
</dbReference>
<dbReference type="Gene3D" id="2.40.170.20">
    <property type="entry name" value="TonB-dependent receptor, beta-barrel domain"/>
    <property type="match status" value="1"/>
</dbReference>
<evidence type="ECO:0000256" key="16">
    <source>
        <dbReference type="RuleBase" id="RU003357"/>
    </source>
</evidence>
<dbReference type="AlphaFoldDB" id="B1TAE9"/>
<dbReference type="GO" id="GO:0038023">
    <property type="term" value="F:signaling receptor activity"/>
    <property type="evidence" value="ECO:0007669"/>
    <property type="project" value="InterPro"/>
</dbReference>
<evidence type="ECO:0000256" key="9">
    <source>
        <dbReference type="ARBA" id="ARBA00023065"/>
    </source>
</evidence>
<dbReference type="InterPro" id="IPR036942">
    <property type="entry name" value="Beta-barrel_TonB_sf"/>
</dbReference>
<keyword evidence="7 17" id="KW-0732">Signal</keyword>
<evidence type="ECO:0000256" key="15">
    <source>
        <dbReference type="PROSITE-ProRule" id="PRU10144"/>
    </source>
</evidence>
<feature type="signal peptide" evidence="17">
    <location>
        <begin position="1"/>
        <end position="33"/>
    </location>
</feature>
<gene>
    <name evidence="20" type="ORF">BamMEX5DRAFT_4765</name>
</gene>
<dbReference type="InterPro" id="IPR010105">
    <property type="entry name" value="TonB_sidphr_rcpt"/>
</dbReference>